<protein>
    <recommendedName>
        <fullName evidence="3">Pentapeptide repeat-containing protein</fullName>
    </recommendedName>
</protein>
<dbReference type="EMBL" id="MN739255">
    <property type="protein sequence ID" value="QHS95703.1"/>
    <property type="molecule type" value="Genomic_DNA"/>
</dbReference>
<reference evidence="2" key="1">
    <citation type="journal article" date="2020" name="Nature">
        <title>Giant virus diversity and host interactions through global metagenomics.</title>
        <authorList>
            <person name="Schulz F."/>
            <person name="Roux S."/>
            <person name="Paez-Espino D."/>
            <person name="Jungbluth S."/>
            <person name="Walsh D.A."/>
            <person name="Denef V.J."/>
            <person name="McMahon K.D."/>
            <person name="Konstantinidis K.T."/>
            <person name="Eloe-Fadrosh E.A."/>
            <person name="Kyrpides N.C."/>
            <person name="Woyke T."/>
        </authorList>
    </citation>
    <scope>NUCLEOTIDE SEQUENCE</scope>
    <source>
        <strain evidence="2">GVMAG-M-3300018868-6</strain>
    </source>
</reference>
<dbReference type="Gene3D" id="2.160.20.80">
    <property type="entry name" value="E3 ubiquitin-protein ligase SopA"/>
    <property type="match status" value="1"/>
</dbReference>
<feature type="compositionally biased region" description="Basic residues" evidence="1">
    <location>
        <begin position="234"/>
        <end position="269"/>
    </location>
</feature>
<evidence type="ECO:0008006" key="3">
    <source>
        <dbReference type="Google" id="ProtNLM"/>
    </source>
</evidence>
<dbReference type="InterPro" id="IPR001646">
    <property type="entry name" value="5peptide_repeat"/>
</dbReference>
<dbReference type="Pfam" id="PF00805">
    <property type="entry name" value="Pentapeptide"/>
    <property type="match status" value="1"/>
</dbReference>
<sequence length="269" mass="31268">MVMNLDLPRPDMIIAPENLEIVTMEMNEFITRMRNNSLVRNNIAYKLINSDMILFGNDVFDYDSDPFECRAFMFYDTEFMIGKADLQYCIFLNCKFKSGIEMVANFDYAYIKDCEMKKCEFRNSSFEKTSFNNVNLKNSSINRCYMRGAYLEHVDLTDSRLLQVDTRDVNTEDVVPGLNLISAKIFDDRVYPTIYPGRDLINSGNPDGFFMPVADVVAMPVADVVVGPLPRLPHGGKKRKSVKRNRKIKTRKTKVVKRRRTVKKYEKRH</sequence>
<name>A0A6C0BWQ8_9ZZZZ</name>
<dbReference type="AlphaFoldDB" id="A0A6C0BWQ8"/>
<proteinExistence type="predicted"/>
<dbReference type="SUPFAM" id="SSF141571">
    <property type="entry name" value="Pentapeptide repeat-like"/>
    <property type="match status" value="1"/>
</dbReference>
<feature type="region of interest" description="Disordered" evidence="1">
    <location>
        <begin position="229"/>
        <end position="269"/>
    </location>
</feature>
<evidence type="ECO:0000313" key="2">
    <source>
        <dbReference type="EMBL" id="QHS95703.1"/>
    </source>
</evidence>
<accession>A0A6C0BWQ8</accession>
<evidence type="ECO:0000256" key="1">
    <source>
        <dbReference type="SAM" id="MobiDB-lite"/>
    </source>
</evidence>
<organism evidence="2">
    <name type="scientific">viral metagenome</name>
    <dbReference type="NCBI Taxonomy" id="1070528"/>
    <lineage>
        <taxon>unclassified sequences</taxon>
        <taxon>metagenomes</taxon>
        <taxon>organismal metagenomes</taxon>
    </lineage>
</organism>